<dbReference type="InterPro" id="IPR014710">
    <property type="entry name" value="RmlC-like_jellyroll"/>
</dbReference>
<organism evidence="6 7">
    <name type="scientific">Hyphococcus luteus</name>
    <dbReference type="NCBI Taxonomy" id="2058213"/>
    <lineage>
        <taxon>Bacteria</taxon>
        <taxon>Pseudomonadati</taxon>
        <taxon>Pseudomonadota</taxon>
        <taxon>Alphaproteobacteria</taxon>
        <taxon>Parvularculales</taxon>
        <taxon>Parvularculaceae</taxon>
        <taxon>Hyphococcus</taxon>
    </lineage>
</organism>
<dbReference type="PROSITE" id="PS51063">
    <property type="entry name" value="HTH_CRP_2"/>
    <property type="match status" value="1"/>
</dbReference>
<dbReference type="PROSITE" id="PS50042">
    <property type="entry name" value="CNMP_BINDING_3"/>
    <property type="match status" value="1"/>
</dbReference>
<dbReference type="Gene3D" id="1.10.10.10">
    <property type="entry name" value="Winged helix-like DNA-binding domain superfamily/Winged helix DNA-binding domain"/>
    <property type="match status" value="1"/>
</dbReference>
<dbReference type="SUPFAM" id="SSF46785">
    <property type="entry name" value="Winged helix' DNA-binding domain"/>
    <property type="match status" value="1"/>
</dbReference>
<evidence type="ECO:0000259" key="4">
    <source>
        <dbReference type="PROSITE" id="PS50042"/>
    </source>
</evidence>
<dbReference type="SUPFAM" id="SSF51206">
    <property type="entry name" value="cAMP-binding domain-like"/>
    <property type="match status" value="1"/>
</dbReference>
<feature type="domain" description="HTH crp-type" evidence="5">
    <location>
        <begin position="147"/>
        <end position="215"/>
    </location>
</feature>
<dbReference type="EMBL" id="PJCH01000001">
    <property type="protein sequence ID" value="PQA89722.1"/>
    <property type="molecule type" value="Genomic_DNA"/>
</dbReference>
<evidence type="ECO:0000256" key="3">
    <source>
        <dbReference type="ARBA" id="ARBA00023163"/>
    </source>
</evidence>
<dbReference type="GO" id="GO:0003677">
    <property type="term" value="F:DNA binding"/>
    <property type="evidence" value="ECO:0007669"/>
    <property type="project" value="UniProtKB-KW"/>
</dbReference>
<dbReference type="GO" id="GO:0005829">
    <property type="term" value="C:cytosol"/>
    <property type="evidence" value="ECO:0007669"/>
    <property type="project" value="TreeGrafter"/>
</dbReference>
<dbReference type="CDD" id="cd00038">
    <property type="entry name" value="CAP_ED"/>
    <property type="match status" value="1"/>
</dbReference>
<protein>
    <submittedName>
        <fullName evidence="6">Transcriptional regulator</fullName>
    </submittedName>
</protein>
<evidence type="ECO:0000313" key="6">
    <source>
        <dbReference type="EMBL" id="PQA89722.1"/>
    </source>
</evidence>
<dbReference type="SMART" id="SM00419">
    <property type="entry name" value="HTH_CRP"/>
    <property type="match status" value="1"/>
</dbReference>
<reference evidence="6 7" key="1">
    <citation type="submission" date="2017-12" db="EMBL/GenBank/DDBJ databases">
        <authorList>
            <person name="Hurst M.R.H."/>
        </authorList>
    </citation>
    <scope>NUCLEOTIDE SEQUENCE [LARGE SCALE GENOMIC DNA]</scope>
    <source>
        <strain evidence="6 7">SY-3-19</strain>
    </source>
</reference>
<dbReference type="AlphaFoldDB" id="A0A2S7KB39"/>
<evidence type="ECO:0000259" key="5">
    <source>
        <dbReference type="PROSITE" id="PS51063"/>
    </source>
</evidence>
<comment type="caution">
    <text evidence="6">The sequence shown here is derived from an EMBL/GenBank/DDBJ whole genome shotgun (WGS) entry which is preliminary data.</text>
</comment>
<dbReference type="PANTHER" id="PTHR24567">
    <property type="entry name" value="CRP FAMILY TRANSCRIPTIONAL REGULATORY PROTEIN"/>
    <property type="match status" value="1"/>
</dbReference>
<keyword evidence="7" id="KW-1185">Reference proteome</keyword>
<dbReference type="InterPro" id="IPR018490">
    <property type="entry name" value="cNMP-bd_dom_sf"/>
</dbReference>
<dbReference type="InterPro" id="IPR036390">
    <property type="entry name" value="WH_DNA-bd_sf"/>
</dbReference>
<dbReference type="Gene3D" id="2.60.120.10">
    <property type="entry name" value="Jelly Rolls"/>
    <property type="match status" value="1"/>
</dbReference>
<gene>
    <name evidence="6" type="ORF">CW354_02380</name>
</gene>
<dbReference type="Pfam" id="PF00027">
    <property type="entry name" value="cNMP_binding"/>
    <property type="match status" value="1"/>
</dbReference>
<dbReference type="InterPro" id="IPR050397">
    <property type="entry name" value="Env_Response_Regulators"/>
</dbReference>
<sequence length="241" mass="26607">MREEDKQVVRNLSLFHDMDAGRFDGLVNAAFLQRFPERVVLIKEGEPSDFLHVVIDGVVELFAALDGRESTMTVLSPVSTFILAAVLKDAVYLMSARTRTASRVLMIPAKSVRDAMAEDDAFARSIVSELANCYRGVVRNQKNLKLRTGVERLASYLAHQHVRQGNSGRFTLPIDKKTLASMLGMTPENLSRSFSALRKIGVTVSGPDIIVEDAEALIEIARNAPLIDNFPPRCDHPAGKD</sequence>
<dbReference type="InterPro" id="IPR000595">
    <property type="entry name" value="cNMP-bd_dom"/>
</dbReference>
<keyword evidence="3" id="KW-0804">Transcription</keyword>
<dbReference type="SMART" id="SM00100">
    <property type="entry name" value="cNMP"/>
    <property type="match status" value="1"/>
</dbReference>
<accession>A0A2S7KB39</accession>
<name>A0A2S7KB39_9PROT</name>
<proteinExistence type="predicted"/>
<evidence type="ECO:0000256" key="1">
    <source>
        <dbReference type="ARBA" id="ARBA00023015"/>
    </source>
</evidence>
<dbReference type="OrthoDB" id="190787at2"/>
<evidence type="ECO:0000313" key="7">
    <source>
        <dbReference type="Proteomes" id="UP000239504"/>
    </source>
</evidence>
<dbReference type="Proteomes" id="UP000239504">
    <property type="component" value="Unassembled WGS sequence"/>
</dbReference>
<feature type="domain" description="Cyclic nucleotide-binding" evidence="4">
    <location>
        <begin position="14"/>
        <end position="133"/>
    </location>
</feature>
<keyword evidence="2" id="KW-0238">DNA-binding</keyword>
<dbReference type="NCBIfam" id="NF006901">
    <property type="entry name" value="PRK09392.1"/>
    <property type="match status" value="1"/>
</dbReference>
<dbReference type="GO" id="GO:0003700">
    <property type="term" value="F:DNA-binding transcription factor activity"/>
    <property type="evidence" value="ECO:0007669"/>
    <property type="project" value="TreeGrafter"/>
</dbReference>
<dbReference type="Pfam" id="PF13545">
    <property type="entry name" value="HTH_Crp_2"/>
    <property type="match status" value="1"/>
</dbReference>
<dbReference type="RefSeq" id="WP_104828424.1">
    <property type="nucleotide sequence ID" value="NZ_PJCH01000001.1"/>
</dbReference>
<dbReference type="InterPro" id="IPR012318">
    <property type="entry name" value="HTH_CRP"/>
</dbReference>
<dbReference type="InterPro" id="IPR036388">
    <property type="entry name" value="WH-like_DNA-bd_sf"/>
</dbReference>
<evidence type="ECO:0000256" key="2">
    <source>
        <dbReference type="ARBA" id="ARBA00023125"/>
    </source>
</evidence>
<dbReference type="PANTHER" id="PTHR24567:SF26">
    <property type="entry name" value="REGULATORY PROTEIN YEIL"/>
    <property type="match status" value="1"/>
</dbReference>
<keyword evidence="1" id="KW-0805">Transcription regulation</keyword>